<name>G3J1K8_METTV</name>
<dbReference type="AlphaFoldDB" id="G3J1K8"/>
<evidence type="ECO:0000313" key="1">
    <source>
        <dbReference type="EMBL" id="EGW19952.1"/>
    </source>
</evidence>
<dbReference type="HOGENOM" id="CLU_860008_0_0_6"/>
<sequence length="310" mass="35695">MKAETQLFLNQLSLSTDAKQAAIVDNCRFDERVNSSRWGKFEDRLLNPLEPDWEDWKEVEKLNYEDTVTVLRSSIPDSFLDLNRTAWLQGIVTNRTVVRLEHLERLFKKENLGFDELKGLINSKRPDEKKRLETVMENWNNIRDGRPTFAAFYDEVKAEADHADWQHQLRDRLGLGHYGSNKGVEIPVALMRYSLDEVITASKAKTIPCAFALPTVLDGGMHEFFFPVPKAHAYGATLHLAPDQADTLTAEMLHYRIDYRPEHLWKVAWINSPHSVTDDGRLRDARDLHLIALQEAANRPDFGQAMEGRK</sequence>
<evidence type="ECO:0000313" key="2">
    <source>
        <dbReference type="Proteomes" id="UP000004664"/>
    </source>
</evidence>
<reference evidence="1 2" key="1">
    <citation type="submission" date="2011-06" db="EMBL/GenBank/DDBJ databases">
        <title>Genomic sequence of Methylobacter tundripaludum SV96.</title>
        <authorList>
            <consortium name="US DOE Joint Genome Institute"/>
            <person name="Lucas S."/>
            <person name="Han J."/>
            <person name="Lapidus A."/>
            <person name="Cheng J.-F."/>
            <person name="Goodwin L."/>
            <person name="Pitluck S."/>
            <person name="Held B."/>
            <person name="Detter J.C."/>
            <person name="Han C."/>
            <person name="Tapia R."/>
            <person name="Land M."/>
            <person name="Hauser L."/>
            <person name="Kyrpides N."/>
            <person name="Ivanova N."/>
            <person name="Ovchinnikova G."/>
            <person name="Pagani I."/>
            <person name="Klotz M.G."/>
            <person name="Dispirito A.A."/>
            <person name="Murrell J.C."/>
            <person name="Dunfield P."/>
            <person name="Kalyuzhnaya M.G."/>
            <person name="Svenning M."/>
            <person name="Trotsenko Y.A."/>
            <person name="Stein L.Y."/>
            <person name="Woyke T."/>
        </authorList>
    </citation>
    <scope>NUCLEOTIDE SEQUENCE [LARGE SCALE GENOMIC DNA]</scope>
    <source>
        <strain evidence="2">ATCC BAA-1195 / DSM 17260 / SV96</strain>
    </source>
</reference>
<keyword evidence="2" id="KW-1185">Reference proteome</keyword>
<dbReference type="STRING" id="697282.Mettu_3074"/>
<gene>
    <name evidence="1" type="ORF">Mettu_3074</name>
</gene>
<dbReference type="RefSeq" id="WP_006894167.1">
    <property type="nucleotide sequence ID" value="NZ_JH109154.1"/>
</dbReference>
<dbReference type="eggNOG" id="ENOG50331I0">
    <property type="taxonomic scope" value="Bacteria"/>
</dbReference>
<proteinExistence type="predicted"/>
<dbReference type="Proteomes" id="UP000004664">
    <property type="component" value="Unassembled WGS sequence"/>
</dbReference>
<protein>
    <submittedName>
        <fullName evidence="1">Uncharacterized protein</fullName>
    </submittedName>
</protein>
<dbReference type="EMBL" id="JH109154">
    <property type="protein sequence ID" value="EGW19952.1"/>
    <property type="molecule type" value="Genomic_DNA"/>
</dbReference>
<accession>G3J1K8</accession>
<dbReference type="OrthoDB" id="5574006at2"/>
<organism evidence="1 2">
    <name type="scientific">Methylobacter tundripaludum (strain ATCC BAA-1195 / DSM 17260 / SV96)</name>
    <dbReference type="NCBI Taxonomy" id="697282"/>
    <lineage>
        <taxon>Bacteria</taxon>
        <taxon>Pseudomonadati</taxon>
        <taxon>Pseudomonadota</taxon>
        <taxon>Gammaproteobacteria</taxon>
        <taxon>Methylococcales</taxon>
        <taxon>Methylococcaceae</taxon>
        <taxon>Methylobacter</taxon>
    </lineage>
</organism>